<proteinExistence type="predicted"/>
<sequence>MAEGNDLIRSGTQGTLAGAGHQGLKGGQSRG</sequence>
<name>Z9JHT7_9GAMM</name>
<evidence type="ECO:0000313" key="2">
    <source>
        <dbReference type="EMBL" id="EWS77955.1"/>
    </source>
</evidence>
<comment type="caution">
    <text evidence="2">The sequence shown here is derived from an EMBL/GenBank/DDBJ whole genome shotgun (WGS) entry which is preliminary data.</text>
</comment>
<evidence type="ECO:0000313" key="3">
    <source>
        <dbReference type="Proteomes" id="UP000020406"/>
    </source>
</evidence>
<organism evidence="2 3">
    <name type="scientific">Xylella taiwanensis</name>
    <dbReference type="NCBI Taxonomy" id="1444770"/>
    <lineage>
        <taxon>Bacteria</taxon>
        <taxon>Pseudomonadati</taxon>
        <taxon>Pseudomonadota</taxon>
        <taxon>Gammaproteobacteria</taxon>
        <taxon>Lysobacterales</taxon>
        <taxon>Lysobacteraceae</taxon>
        <taxon>Xylella</taxon>
    </lineage>
</organism>
<evidence type="ECO:0000256" key="1">
    <source>
        <dbReference type="SAM" id="MobiDB-lite"/>
    </source>
</evidence>
<feature type="compositionally biased region" description="Gly residues" evidence="1">
    <location>
        <begin position="20"/>
        <end position="31"/>
    </location>
</feature>
<protein>
    <submittedName>
        <fullName evidence="2">Uncharacterized protein</fullName>
    </submittedName>
</protein>
<gene>
    <name evidence="2" type="ORF">AF72_08065</name>
</gene>
<dbReference type="Proteomes" id="UP000020406">
    <property type="component" value="Unassembled WGS sequence"/>
</dbReference>
<dbReference type="AlphaFoldDB" id="Z9JHT7"/>
<reference evidence="2 3" key="1">
    <citation type="journal article" date="2014" name="Genome Announc.">
        <title>Draft Genome Sequence of Xylella fastidiosa Pear Leaf Scorch Strain in Taiwan.</title>
        <authorList>
            <person name="Su C.C."/>
            <person name="Deng W.L."/>
            <person name="Jan F.J."/>
            <person name="Chang C.J."/>
            <person name="Huang H."/>
            <person name="Chen J."/>
        </authorList>
    </citation>
    <scope>NUCLEOTIDE SEQUENCE [LARGE SCALE GENOMIC DNA]</scope>
    <source>
        <strain evidence="2 3">PLS229</strain>
    </source>
</reference>
<feature type="region of interest" description="Disordered" evidence="1">
    <location>
        <begin position="1"/>
        <end position="31"/>
    </location>
</feature>
<dbReference type="EMBL" id="JDSQ01000012">
    <property type="protein sequence ID" value="EWS77955.1"/>
    <property type="molecule type" value="Genomic_DNA"/>
</dbReference>
<accession>Z9JHT7</accession>